<reference evidence="1 2" key="1">
    <citation type="journal article" date="2018" name="Science">
        <title>The opium poppy genome and morphinan production.</title>
        <authorList>
            <person name="Guo L."/>
            <person name="Winzer T."/>
            <person name="Yang X."/>
            <person name="Li Y."/>
            <person name="Ning Z."/>
            <person name="He Z."/>
            <person name="Teodor R."/>
            <person name="Lu Y."/>
            <person name="Bowser T.A."/>
            <person name="Graham I.A."/>
            <person name="Ye K."/>
        </authorList>
    </citation>
    <scope>NUCLEOTIDE SEQUENCE [LARGE SCALE GENOMIC DNA]</scope>
    <source>
        <strain evidence="2">cv. HN1</strain>
        <tissue evidence="1">Leaves</tissue>
    </source>
</reference>
<protein>
    <submittedName>
        <fullName evidence="1">Uncharacterized protein</fullName>
    </submittedName>
</protein>
<proteinExistence type="predicted"/>
<accession>A0A4Y7JAK6</accession>
<dbReference type="AlphaFoldDB" id="A0A4Y7JAK6"/>
<dbReference type="Gramene" id="RZC56971">
    <property type="protein sequence ID" value="RZC56971"/>
    <property type="gene ID" value="C5167_015831"/>
</dbReference>
<gene>
    <name evidence="1" type="ORF">C5167_015831</name>
</gene>
<dbReference type="Proteomes" id="UP000316621">
    <property type="component" value="Chromosome 3"/>
</dbReference>
<evidence type="ECO:0000313" key="1">
    <source>
        <dbReference type="EMBL" id="RZC56971.1"/>
    </source>
</evidence>
<keyword evidence="2" id="KW-1185">Reference proteome</keyword>
<dbReference type="EMBL" id="CM010717">
    <property type="protein sequence ID" value="RZC56971.1"/>
    <property type="molecule type" value="Genomic_DNA"/>
</dbReference>
<sequence>PCRGVRLRYPRYYYALQSMKGACNSKSEELTAGLGKHRS</sequence>
<organism evidence="1 2">
    <name type="scientific">Papaver somniferum</name>
    <name type="common">Opium poppy</name>
    <dbReference type="NCBI Taxonomy" id="3469"/>
    <lineage>
        <taxon>Eukaryota</taxon>
        <taxon>Viridiplantae</taxon>
        <taxon>Streptophyta</taxon>
        <taxon>Embryophyta</taxon>
        <taxon>Tracheophyta</taxon>
        <taxon>Spermatophyta</taxon>
        <taxon>Magnoliopsida</taxon>
        <taxon>Ranunculales</taxon>
        <taxon>Papaveraceae</taxon>
        <taxon>Papaveroideae</taxon>
        <taxon>Papaver</taxon>
    </lineage>
</organism>
<evidence type="ECO:0000313" key="2">
    <source>
        <dbReference type="Proteomes" id="UP000316621"/>
    </source>
</evidence>
<feature type="non-terminal residue" evidence="1">
    <location>
        <position position="1"/>
    </location>
</feature>
<name>A0A4Y7JAK6_PAPSO</name>